<proteinExistence type="predicted"/>
<keyword evidence="1" id="KW-0175">Coiled coil</keyword>
<feature type="coiled-coil region" evidence="1">
    <location>
        <begin position="40"/>
        <end position="70"/>
    </location>
</feature>
<name>A0A6C0BLT4_9ZZZZ</name>
<evidence type="ECO:0000256" key="1">
    <source>
        <dbReference type="SAM" id="Coils"/>
    </source>
</evidence>
<accession>A0A6C0BLT4</accession>
<dbReference type="PROSITE" id="PS50157">
    <property type="entry name" value="ZINC_FINGER_C2H2_2"/>
    <property type="match status" value="1"/>
</dbReference>
<organism evidence="3">
    <name type="scientific">viral metagenome</name>
    <dbReference type="NCBI Taxonomy" id="1070528"/>
    <lineage>
        <taxon>unclassified sequences</taxon>
        <taxon>metagenomes</taxon>
        <taxon>organismal metagenomes</taxon>
    </lineage>
</organism>
<evidence type="ECO:0000313" key="3">
    <source>
        <dbReference type="EMBL" id="QHS92634.1"/>
    </source>
</evidence>
<feature type="domain" description="C2H2-type" evidence="2">
    <location>
        <begin position="3"/>
        <end position="21"/>
    </location>
</feature>
<sequence length="229" mass="26971">MSFICQYCHREFTMKHHLKRHLEEKRCKVLKVTGPMADEVKSLRQEIEILKNNVSTMSSIEKRLEQQEKKPIVNQNVLNVICVSNADNYLDMLTEKTGNFEQAIDYIKGCALSDLSGDCKLIEKIYFEQPGNIFFYDTGKTRLAYYNEHREQIHEDRTSFGRKIANNLQNSYLKGINYLIGRNLTCHMSPRKFLEEYDLQTWNTHIFNLSDSTYQRKMVSQLKIPLKMP</sequence>
<dbReference type="InterPro" id="IPR013087">
    <property type="entry name" value="Znf_C2H2_type"/>
</dbReference>
<reference evidence="3" key="1">
    <citation type="journal article" date="2020" name="Nature">
        <title>Giant virus diversity and host interactions through global metagenomics.</title>
        <authorList>
            <person name="Schulz F."/>
            <person name="Roux S."/>
            <person name="Paez-Espino D."/>
            <person name="Jungbluth S."/>
            <person name="Walsh D.A."/>
            <person name="Denef V.J."/>
            <person name="McMahon K.D."/>
            <person name="Konstantinidis K.T."/>
            <person name="Eloe-Fadrosh E.A."/>
            <person name="Kyrpides N.C."/>
            <person name="Woyke T."/>
        </authorList>
    </citation>
    <scope>NUCLEOTIDE SEQUENCE</scope>
    <source>
        <strain evidence="3">GVMAG-M-3300014204-73</strain>
    </source>
</reference>
<dbReference type="EMBL" id="MN739183">
    <property type="protein sequence ID" value="QHS92634.1"/>
    <property type="molecule type" value="Genomic_DNA"/>
</dbReference>
<dbReference type="AlphaFoldDB" id="A0A6C0BLT4"/>
<evidence type="ECO:0000259" key="2">
    <source>
        <dbReference type="PROSITE" id="PS50157"/>
    </source>
</evidence>
<protein>
    <recommendedName>
        <fullName evidence="2">C2H2-type domain-containing protein</fullName>
    </recommendedName>
</protein>